<evidence type="ECO:0000313" key="3">
    <source>
        <dbReference type="Proteomes" id="UP001524435"/>
    </source>
</evidence>
<protein>
    <submittedName>
        <fullName evidence="2">Sugar phosphate isomerase/epimerase</fullName>
    </submittedName>
</protein>
<keyword evidence="2" id="KW-0413">Isomerase</keyword>
<dbReference type="GO" id="GO:0016853">
    <property type="term" value="F:isomerase activity"/>
    <property type="evidence" value="ECO:0007669"/>
    <property type="project" value="UniProtKB-KW"/>
</dbReference>
<dbReference type="PANTHER" id="PTHR12110:SF21">
    <property type="entry name" value="XYLOSE ISOMERASE-LIKE TIM BARREL DOMAIN-CONTAINING PROTEIN"/>
    <property type="match status" value="1"/>
</dbReference>
<comment type="caution">
    <text evidence="2">The sequence shown here is derived from an EMBL/GenBank/DDBJ whole genome shotgun (WGS) entry which is preliminary data.</text>
</comment>
<evidence type="ECO:0000313" key="2">
    <source>
        <dbReference type="EMBL" id="MCQ5121852.1"/>
    </source>
</evidence>
<feature type="domain" description="Xylose isomerase-like TIM barrel" evidence="1">
    <location>
        <begin position="41"/>
        <end position="255"/>
    </location>
</feature>
<dbReference type="InterPro" id="IPR013022">
    <property type="entry name" value="Xyl_isomerase-like_TIM-brl"/>
</dbReference>
<dbReference type="InterPro" id="IPR036237">
    <property type="entry name" value="Xyl_isomerase-like_sf"/>
</dbReference>
<sequence length="277" mass="31314">MQLGIFSKTYEGTLEHVFQKMEQDQLTCTQFNLSSAGMESMPLTYDRAVLDKIKDAARRHHIELVALSGTFNMIDPDEEKRQDGIQRFAVLCEIAAYLETPIITLCTGSKNRESKWKWHDDNDSNDAWEDLLETTKQLLPMAEAHHLTLGIEVEASNVIHSPALARKYLDLFQNDHLKIVMDGANLFHPKQIETMQATLSEAFALLGNDICLAHAKDLASDQDIQFVAAGTGILDYDTYLHLLKNYHYEGALIIHGLTESQVAESKTFLERKLSYAL</sequence>
<organism evidence="2 3">
    <name type="scientific">Massilicoli timonensis</name>
    <dbReference type="NCBI Taxonomy" id="2015901"/>
    <lineage>
        <taxon>Bacteria</taxon>
        <taxon>Bacillati</taxon>
        <taxon>Bacillota</taxon>
        <taxon>Erysipelotrichia</taxon>
        <taxon>Erysipelotrichales</taxon>
        <taxon>Erysipelotrichaceae</taxon>
        <taxon>Massilicoli</taxon>
    </lineage>
</organism>
<dbReference type="RefSeq" id="WP_178200281.1">
    <property type="nucleotide sequence ID" value="NZ_CALVCM010000013.1"/>
</dbReference>
<name>A0ABT1SL49_9FIRM</name>
<evidence type="ECO:0000259" key="1">
    <source>
        <dbReference type="Pfam" id="PF01261"/>
    </source>
</evidence>
<proteinExistence type="predicted"/>
<keyword evidence="3" id="KW-1185">Reference proteome</keyword>
<gene>
    <name evidence="2" type="ORF">NE663_06200</name>
</gene>
<dbReference type="EMBL" id="JANGCH010000007">
    <property type="protein sequence ID" value="MCQ5121852.1"/>
    <property type="molecule type" value="Genomic_DNA"/>
</dbReference>
<dbReference type="PANTHER" id="PTHR12110">
    <property type="entry name" value="HYDROXYPYRUVATE ISOMERASE"/>
    <property type="match status" value="1"/>
</dbReference>
<dbReference type="Proteomes" id="UP001524435">
    <property type="component" value="Unassembled WGS sequence"/>
</dbReference>
<reference evidence="2 3" key="1">
    <citation type="submission" date="2022-06" db="EMBL/GenBank/DDBJ databases">
        <title>Isolation of gut microbiota from human fecal samples.</title>
        <authorList>
            <person name="Pamer E.G."/>
            <person name="Barat B."/>
            <person name="Waligurski E."/>
            <person name="Medina S."/>
            <person name="Paddock L."/>
            <person name="Mostad J."/>
        </authorList>
    </citation>
    <scope>NUCLEOTIDE SEQUENCE [LARGE SCALE GENOMIC DNA]</scope>
    <source>
        <strain evidence="2 3">DFI.6.1</strain>
    </source>
</reference>
<dbReference type="SUPFAM" id="SSF51658">
    <property type="entry name" value="Xylose isomerase-like"/>
    <property type="match status" value="1"/>
</dbReference>
<dbReference type="Gene3D" id="3.20.20.150">
    <property type="entry name" value="Divalent-metal-dependent TIM barrel enzymes"/>
    <property type="match status" value="1"/>
</dbReference>
<accession>A0ABT1SL49</accession>
<dbReference type="Pfam" id="PF01261">
    <property type="entry name" value="AP_endonuc_2"/>
    <property type="match status" value="1"/>
</dbReference>
<dbReference type="InterPro" id="IPR050312">
    <property type="entry name" value="IolE/XylAMocC-like"/>
</dbReference>